<gene>
    <name evidence="1" type="ORF">A2478_04625</name>
</gene>
<organism evidence="1 2">
    <name type="scientific">Candidatus Falkowbacteria bacterium RIFOXYC2_FULL_36_12</name>
    <dbReference type="NCBI Taxonomy" id="1798002"/>
    <lineage>
        <taxon>Bacteria</taxon>
        <taxon>Candidatus Falkowiibacteriota</taxon>
    </lineage>
</organism>
<proteinExistence type="predicted"/>
<evidence type="ECO:0000313" key="1">
    <source>
        <dbReference type="EMBL" id="OGF31742.1"/>
    </source>
</evidence>
<dbReference type="AlphaFoldDB" id="A0A1F5SYL3"/>
<evidence type="ECO:0000313" key="2">
    <source>
        <dbReference type="Proteomes" id="UP000179001"/>
    </source>
</evidence>
<comment type="caution">
    <text evidence="1">The sequence shown here is derived from an EMBL/GenBank/DDBJ whole genome shotgun (WGS) entry which is preliminary data.</text>
</comment>
<protein>
    <submittedName>
        <fullName evidence="1">Uncharacterized protein</fullName>
    </submittedName>
</protein>
<sequence length="126" mass="14557">MTGHGTRISNFQDLQLNFFEILVSGQVVEIQDQAGQMLSIMLPQPVFTRIFGSASRYHFFNFNKDYLLEARQANVIGPVANRLVDLMWSELKSQGVFHFSSNDSIGDVYWMLRADYEALLENFKRK</sequence>
<dbReference type="STRING" id="1798002.A2478_04625"/>
<dbReference type="Proteomes" id="UP000179001">
    <property type="component" value="Unassembled WGS sequence"/>
</dbReference>
<dbReference type="EMBL" id="MFGJ01000007">
    <property type="protein sequence ID" value="OGF31742.1"/>
    <property type="molecule type" value="Genomic_DNA"/>
</dbReference>
<accession>A0A1F5SYL3</accession>
<name>A0A1F5SYL3_9BACT</name>
<reference evidence="1 2" key="1">
    <citation type="journal article" date="2016" name="Nat. Commun.">
        <title>Thousands of microbial genomes shed light on interconnected biogeochemical processes in an aquifer system.</title>
        <authorList>
            <person name="Anantharaman K."/>
            <person name="Brown C.T."/>
            <person name="Hug L.A."/>
            <person name="Sharon I."/>
            <person name="Castelle C.J."/>
            <person name="Probst A.J."/>
            <person name="Thomas B.C."/>
            <person name="Singh A."/>
            <person name="Wilkins M.J."/>
            <person name="Karaoz U."/>
            <person name="Brodie E.L."/>
            <person name="Williams K.H."/>
            <person name="Hubbard S.S."/>
            <person name="Banfield J.F."/>
        </authorList>
    </citation>
    <scope>NUCLEOTIDE SEQUENCE [LARGE SCALE GENOMIC DNA]</scope>
</reference>